<evidence type="ECO:0000313" key="3">
    <source>
        <dbReference type="EMBL" id="SDF18184.1"/>
    </source>
</evidence>
<dbReference type="STRING" id="282683.SAMN04488105_11414"/>
<feature type="signal peptide" evidence="2">
    <location>
        <begin position="1"/>
        <end position="25"/>
    </location>
</feature>
<dbReference type="Proteomes" id="UP000198994">
    <property type="component" value="Unassembled WGS sequence"/>
</dbReference>
<evidence type="ECO:0000313" key="4">
    <source>
        <dbReference type="Proteomes" id="UP000198994"/>
    </source>
</evidence>
<evidence type="ECO:0000256" key="1">
    <source>
        <dbReference type="SAM" id="MobiDB-lite"/>
    </source>
</evidence>
<gene>
    <name evidence="3" type="ORF">SAMN04488105_11414</name>
</gene>
<evidence type="ECO:0000256" key="2">
    <source>
        <dbReference type="SAM" id="SignalP"/>
    </source>
</evidence>
<dbReference type="RefSeq" id="WP_089962344.1">
    <property type="nucleotide sequence ID" value="NZ_FNAV01000014.1"/>
</dbReference>
<keyword evidence="4" id="KW-1185">Reference proteome</keyword>
<proteinExistence type="predicted"/>
<dbReference type="OrthoDB" id="8160435at2"/>
<name>A0A1G7J051_9RHOB</name>
<dbReference type="InterPro" id="IPR009576">
    <property type="entry name" value="Biofilm_formation_YgiB"/>
</dbReference>
<reference evidence="4" key="1">
    <citation type="submission" date="2016-10" db="EMBL/GenBank/DDBJ databases">
        <authorList>
            <person name="Varghese N."/>
            <person name="Submissions S."/>
        </authorList>
    </citation>
    <scope>NUCLEOTIDE SEQUENCE [LARGE SCALE GENOMIC DNA]</scope>
    <source>
        <strain evidence="4">DSM 10146</strain>
    </source>
</reference>
<organism evidence="3 4">
    <name type="scientific">Salipiger thiooxidans</name>
    <dbReference type="NCBI Taxonomy" id="282683"/>
    <lineage>
        <taxon>Bacteria</taxon>
        <taxon>Pseudomonadati</taxon>
        <taxon>Pseudomonadota</taxon>
        <taxon>Alphaproteobacteria</taxon>
        <taxon>Rhodobacterales</taxon>
        <taxon>Roseobacteraceae</taxon>
        <taxon>Salipiger</taxon>
    </lineage>
</organism>
<sequence>MTHPKRKRSRTVAVGILGAASFALAGCRDEQVTAQAFPDLQSCRDASIASAEMSASDCDAAFAQAQELHVQSAPRYDSRELCEEEHGEGSCGTEAQAAGGGSGSIFMPLMMGYLLGNMMSGRSGFAASQPLYRNGQGGFTNASGTSTFSTNAGRGNMSSSQFRTPPTTVGKAPLTPATVSSRGGFGGSGGSRMFGG</sequence>
<feature type="chain" id="PRO_5011643573" evidence="2">
    <location>
        <begin position="26"/>
        <end position="196"/>
    </location>
</feature>
<feature type="region of interest" description="Disordered" evidence="1">
    <location>
        <begin position="154"/>
        <end position="196"/>
    </location>
</feature>
<feature type="compositionally biased region" description="Gly residues" evidence="1">
    <location>
        <begin position="183"/>
        <end position="196"/>
    </location>
</feature>
<protein>
    <submittedName>
        <fullName evidence="3">Uncharacterized conserved protein YgiB, involved in bioifilm formation, UPF0441/DUF1190 family</fullName>
    </submittedName>
</protein>
<dbReference type="PROSITE" id="PS51257">
    <property type="entry name" value="PROKAR_LIPOPROTEIN"/>
    <property type="match status" value="1"/>
</dbReference>
<accession>A0A1G7J051</accession>
<dbReference type="EMBL" id="FNAV01000014">
    <property type="protein sequence ID" value="SDF18184.1"/>
    <property type="molecule type" value="Genomic_DNA"/>
</dbReference>
<keyword evidence="2" id="KW-0732">Signal</keyword>
<feature type="compositionally biased region" description="Polar residues" evidence="1">
    <location>
        <begin position="154"/>
        <end position="167"/>
    </location>
</feature>
<dbReference type="Pfam" id="PF06693">
    <property type="entry name" value="DUF1190"/>
    <property type="match status" value="1"/>
</dbReference>
<dbReference type="AlphaFoldDB" id="A0A1G7J051"/>